<organism evidence="3 4">
    <name type="scientific">Gracilibacillus thailandensis</name>
    <dbReference type="NCBI Taxonomy" id="563735"/>
    <lineage>
        <taxon>Bacteria</taxon>
        <taxon>Bacillati</taxon>
        <taxon>Bacillota</taxon>
        <taxon>Bacilli</taxon>
        <taxon>Bacillales</taxon>
        <taxon>Bacillaceae</taxon>
        <taxon>Gracilibacillus</taxon>
    </lineage>
</organism>
<dbReference type="Proteomes" id="UP000435187">
    <property type="component" value="Unassembled WGS sequence"/>
</dbReference>
<comment type="caution">
    <text evidence="3">The sequence shown here is derived from an EMBL/GenBank/DDBJ whole genome shotgun (WGS) entry which is preliminary data.</text>
</comment>
<evidence type="ECO:0000256" key="1">
    <source>
        <dbReference type="SAM" id="MobiDB-lite"/>
    </source>
</evidence>
<sequence>MSVELGVLVSIGSILIAALGVLIAYLTYQSKRNTSTKNDTKESAELKAGLDYISKGVDAIRIDLKANEKQINHLSERVTRVEESSKQAHKRIDNISPDKG</sequence>
<protein>
    <submittedName>
        <fullName evidence="3">Uncharacterized protein</fullName>
    </submittedName>
</protein>
<dbReference type="EMBL" id="WJEE01000083">
    <property type="protein sequence ID" value="MRI68640.1"/>
    <property type="molecule type" value="Genomic_DNA"/>
</dbReference>
<dbReference type="AlphaFoldDB" id="A0A6N7R6A0"/>
<dbReference type="RefSeq" id="WP_153837091.1">
    <property type="nucleotide sequence ID" value="NZ_JBHUMW010000071.1"/>
</dbReference>
<reference evidence="3 4" key="1">
    <citation type="submission" date="2019-10" db="EMBL/GenBank/DDBJ databases">
        <title>Gracilibacillus salitolerans sp. nov., a moderate halophile isolated from a saline soil in northwest China.</title>
        <authorList>
            <person name="Gan L."/>
        </authorList>
    </citation>
    <scope>NUCLEOTIDE SEQUENCE [LARGE SCALE GENOMIC DNA]</scope>
    <source>
        <strain evidence="3 4">TP2-8</strain>
    </source>
</reference>
<keyword evidence="2" id="KW-0812">Transmembrane</keyword>
<gene>
    <name evidence="3" type="ORF">GH885_20240</name>
</gene>
<keyword evidence="2" id="KW-1133">Transmembrane helix</keyword>
<feature type="transmembrane region" description="Helical" evidence="2">
    <location>
        <begin position="6"/>
        <end position="28"/>
    </location>
</feature>
<accession>A0A6N7R6A0</accession>
<name>A0A6N7R6A0_9BACI</name>
<keyword evidence="4" id="KW-1185">Reference proteome</keyword>
<evidence type="ECO:0000256" key="2">
    <source>
        <dbReference type="SAM" id="Phobius"/>
    </source>
</evidence>
<keyword evidence="2" id="KW-0472">Membrane</keyword>
<evidence type="ECO:0000313" key="3">
    <source>
        <dbReference type="EMBL" id="MRI68640.1"/>
    </source>
</evidence>
<feature type="region of interest" description="Disordered" evidence="1">
    <location>
        <begin position="76"/>
        <end position="100"/>
    </location>
</feature>
<proteinExistence type="predicted"/>
<evidence type="ECO:0000313" key="4">
    <source>
        <dbReference type="Proteomes" id="UP000435187"/>
    </source>
</evidence>